<evidence type="ECO:0000313" key="1">
    <source>
        <dbReference type="EMBL" id="CAB0010209.1"/>
    </source>
</evidence>
<dbReference type="AlphaFoldDB" id="A0A6H5H3R8"/>
<sequence length="264" mass="30091">MDQARRMIIFCLPHVLRERRPAKQKQNPGLLVGFSPGNRGCPGSALPPSWRGSVLDRSCQLLYSKIQSPLFVAAREQKIQRKICVKRIVYSNQNDRWTQRHLFSNFPMHAACHKSAQSRLRGRRDRLDFIPAEWRLRKPAQSSTRILGDLTVMFGAIKSNYQIHVPISGSALLVPDRLTAPILQIRNRIFLFQIIRNHSRPTPSRSNTGFCCMPPTPSSLVMLSLSHHCHALKDHECSSFFPHRARNHLPVHTINISNVDALTS</sequence>
<keyword evidence="2" id="KW-1185">Reference proteome</keyword>
<organism evidence="1 2">
    <name type="scientific">Nesidiocoris tenuis</name>
    <dbReference type="NCBI Taxonomy" id="355587"/>
    <lineage>
        <taxon>Eukaryota</taxon>
        <taxon>Metazoa</taxon>
        <taxon>Ecdysozoa</taxon>
        <taxon>Arthropoda</taxon>
        <taxon>Hexapoda</taxon>
        <taxon>Insecta</taxon>
        <taxon>Pterygota</taxon>
        <taxon>Neoptera</taxon>
        <taxon>Paraneoptera</taxon>
        <taxon>Hemiptera</taxon>
        <taxon>Heteroptera</taxon>
        <taxon>Panheteroptera</taxon>
        <taxon>Cimicomorpha</taxon>
        <taxon>Miridae</taxon>
        <taxon>Dicyphina</taxon>
        <taxon>Nesidiocoris</taxon>
    </lineage>
</organism>
<accession>A0A6H5H3R8</accession>
<proteinExistence type="predicted"/>
<protein>
    <submittedName>
        <fullName evidence="1">Uncharacterized protein</fullName>
    </submittedName>
</protein>
<dbReference type="Proteomes" id="UP000479000">
    <property type="component" value="Unassembled WGS sequence"/>
</dbReference>
<dbReference type="EMBL" id="CADCXU010022886">
    <property type="protein sequence ID" value="CAB0010209.1"/>
    <property type="molecule type" value="Genomic_DNA"/>
</dbReference>
<name>A0A6H5H3R8_9HEMI</name>
<gene>
    <name evidence="1" type="ORF">NTEN_LOCUS15258</name>
</gene>
<reference evidence="1 2" key="1">
    <citation type="submission" date="2020-02" db="EMBL/GenBank/DDBJ databases">
        <authorList>
            <person name="Ferguson B K."/>
        </authorList>
    </citation>
    <scope>NUCLEOTIDE SEQUENCE [LARGE SCALE GENOMIC DNA]</scope>
</reference>
<evidence type="ECO:0000313" key="2">
    <source>
        <dbReference type="Proteomes" id="UP000479000"/>
    </source>
</evidence>